<evidence type="ECO:0000313" key="2">
    <source>
        <dbReference type="EMBL" id="PMR69485.1"/>
    </source>
</evidence>
<proteinExistence type="predicted"/>
<protein>
    <submittedName>
        <fullName evidence="2">DUF4440 domain-containing protein</fullName>
    </submittedName>
</protein>
<comment type="caution">
    <text evidence="2">The sequence shown here is derived from an EMBL/GenBank/DDBJ whole genome shotgun (WGS) entry which is preliminary data.</text>
</comment>
<sequence>MTTHIGLSAEAAVLEQLESWVAAVHAQDIDAIVAHYAPHIVAFDAVTKLQFKGVAAYRDHWLACMEMCPGPMVFELHEVAIHADGEVAFCHALHRCGNTNDKGETEAGWLRMTSGYRRIEGQWKVVHEHFSVPFEMESGKALFDLEP</sequence>
<keyword evidence="3" id="KW-1185">Reference proteome</keyword>
<dbReference type="EMBL" id="PNRE01000047">
    <property type="protein sequence ID" value="PMR69485.1"/>
    <property type="molecule type" value="Genomic_DNA"/>
</dbReference>
<dbReference type="RefSeq" id="WP_102627901.1">
    <property type="nucleotide sequence ID" value="NZ_PDOH01000028.1"/>
</dbReference>
<dbReference type="SUPFAM" id="SSF54427">
    <property type="entry name" value="NTF2-like"/>
    <property type="match status" value="1"/>
</dbReference>
<dbReference type="Proteomes" id="UP000235346">
    <property type="component" value="Unassembled WGS sequence"/>
</dbReference>
<reference evidence="2 3" key="1">
    <citation type="submission" date="2018-01" db="EMBL/GenBank/DDBJ databases">
        <title>Halomonas endophytica sp. nov., isolated from storage liquid in the stems of Populus euphratica.</title>
        <authorList>
            <person name="Chen C."/>
        </authorList>
    </citation>
    <scope>NUCLEOTIDE SEQUENCE [LARGE SCALE GENOMIC DNA]</scope>
    <source>
        <strain evidence="2 3">DSM 26881</strain>
    </source>
</reference>
<evidence type="ECO:0000259" key="1">
    <source>
        <dbReference type="Pfam" id="PF13474"/>
    </source>
</evidence>
<dbReference type="Pfam" id="PF13474">
    <property type="entry name" value="SnoaL_3"/>
    <property type="match status" value="1"/>
</dbReference>
<dbReference type="InterPro" id="IPR032710">
    <property type="entry name" value="NTF2-like_dom_sf"/>
</dbReference>
<dbReference type="OrthoDB" id="9812295at2"/>
<dbReference type="AlphaFoldDB" id="A0A2N7TMR5"/>
<organism evidence="2 3">
    <name type="scientific">Halomonas heilongjiangensis</name>
    <dbReference type="NCBI Taxonomy" id="1387883"/>
    <lineage>
        <taxon>Bacteria</taxon>
        <taxon>Pseudomonadati</taxon>
        <taxon>Pseudomonadota</taxon>
        <taxon>Gammaproteobacteria</taxon>
        <taxon>Oceanospirillales</taxon>
        <taxon>Halomonadaceae</taxon>
        <taxon>Halomonas</taxon>
    </lineage>
</organism>
<name>A0A2N7TMR5_9GAMM</name>
<dbReference type="InterPro" id="IPR037401">
    <property type="entry name" value="SnoaL-like"/>
</dbReference>
<dbReference type="Gene3D" id="3.10.450.50">
    <property type="match status" value="1"/>
</dbReference>
<feature type="domain" description="SnoaL-like" evidence="1">
    <location>
        <begin position="14"/>
        <end position="134"/>
    </location>
</feature>
<evidence type="ECO:0000313" key="3">
    <source>
        <dbReference type="Proteomes" id="UP000235346"/>
    </source>
</evidence>
<accession>A0A2N7TMR5</accession>
<gene>
    <name evidence="2" type="ORF">C1H66_10880</name>
</gene>